<dbReference type="Pfam" id="PF13585">
    <property type="entry name" value="CHU_C"/>
    <property type="match status" value="1"/>
</dbReference>
<dbReference type="NCBIfam" id="TIGR04131">
    <property type="entry name" value="Bac_Flav_CTERM"/>
    <property type="match status" value="1"/>
</dbReference>
<accession>A0A5C1HUP8</accession>
<dbReference type="Gene3D" id="2.130.10.10">
    <property type="entry name" value="YVTN repeat-like/Quinoprotein amine dehydrogenase"/>
    <property type="match status" value="1"/>
</dbReference>
<protein>
    <submittedName>
        <fullName evidence="1">Gliding motility-associated C-terminal domain-containing protein</fullName>
    </submittedName>
</protein>
<dbReference type="InterPro" id="IPR015943">
    <property type="entry name" value="WD40/YVTN_repeat-like_dom_sf"/>
</dbReference>
<proteinExistence type="predicted"/>
<dbReference type="RefSeq" id="WP_112569875.1">
    <property type="nucleotide sequence ID" value="NZ_CP043450.1"/>
</dbReference>
<keyword evidence="2" id="KW-1185">Reference proteome</keyword>
<sequence>MILVIFCHQNQYAQGNVQFHVNTHILGGKKILRVKCDFNDPYAWVLAEHNQVYRINSATKKVDDFTAQFSSYHDLTFIDIAGESADTVFIATGNKMVIQYKKGVTNTISAAQGLVDDINSIGVDYSGIFLTETANVLLIGTFNGMFRYNMDTEELILSSHKEDSQIFEATYKKLFHSGTYDSSGPQTGTLRFIPTLVFDDHTYFPGYVWLDGQTFGDHINTAFYTTPTIYDSQIHPNFLNIYWGNDKGMFQIKNSGSYYLSDNYKHYLDNIQVNKITSIYGLTAFGDGHAFFDAGLIKENMLIGTDQGLYYSTAMYDYYGNNNQLNEFTLSHFDELGNIRVNDISVYPKSTREPVCEDGFWLATDDGLYFVKPDYAAALNNQQAKLISFENEPYDPALKRICEGNEAHLLADQYNDGNAAVQWYRNGQELPGESGVELVTTKPGDYYAVLYDPCQNFHFESNHLKVEVISAPIFSFNYPDHKQYCGISEFKLETDYSQAYHYRWYKDGELLDKTDNFLLVNENGTYKVEVSACDGTWVPSKETGVEFINLPEPKVIPDKFKYCEGETAHLNSGVPPDDSYNINWYRDGEPLTENLNKQEIEVVKPGSYTVKLTAKNGDCFKVSEAAALSFTPLPHFTFDYPDVLSYCNEPSTILKTTLNPSYQYRWYKDGVLNGITGNVLTVTASGLYALEVSSCEGSWVGTKNVQVNLARLPNPQLTADKTSYCTGDIAKISAGISPSADYAINWTNNGVPLPEWDGHSTINATAEGRYRAIVTSTLLHTCFYVSTEYALTFNPEPGLTLERSTTQTLCDGQLLTVRAVYNEGSIRWSDGQSTDLITITRPGNYGVGLTSTTGCYRHIDFDINFYALPVINIPDAVICPSAHQTIILTADEGYSTYLWNGVKGGSQFSVDRPQIVQLTVIDNNGCQATKQITVSEQCQETSIPNTFTPNGDGINDTWVIPPLESVPDVSVQVFNRYGTKVYQSNGLYTPWNGRMGTKRLPAGTYYYIISEKKAGKKFSGNVTLIY</sequence>
<reference evidence="1" key="1">
    <citation type="submission" date="2019-08" db="EMBL/GenBank/DDBJ databases">
        <title>Comparative genome analysis confer to the adaptation heavy metal polluted environment.</title>
        <authorList>
            <person name="Li Y."/>
        </authorList>
    </citation>
    <scope>NUCLEOTIDE SEQUENCE [LARGE SCALE GENOMIC DNA]</scope>
    <source>
        <strain evidence="1">P1</strain>
    </source>
</reference>
<organism evidence="1 2">
    <name type="scientific">Mucilaginibacter rubeus</name>
    <dbReference type="NCBI Taxonomy" id="2027860"/>
    <lineage>
        <taxon>Bacteria</taxon>
        <taxon>Pseudomonadati</taxon>
        <taxon>Bacteroidota</taxon>
        <taxon>Sphingobacteriia</taxon>
        <taxon>Sphingobacteriales</taxon>
        <taxon>Sphingobacteriaceae</taxon>
        <taxon>Mucilaginibacter</taxon>
    </lineage>
</organism>
<dbReference type="OrthoDB" id="5726170at2"/>
<dbReference type="KEGG" id="mrub:DEO27_003730"/>
<evidence type="ECO:0000313" key="1">
    <source>
        <dbReference type="EMBL" id="QEM09163.1"/>
    </source>
</evidence>
<name>A0A5C1HUP8_9SPHI</name>
<dbReference type="EMBL" id="CP043450">
    <property type="protein sequence ID" value="QEM09163.1"/>
    <property type="molecule type" value="Genomic_DNA"/>
</dbReference>
<dbReference type="Proteomes" id="UP000251402">
    <property type="component" value="Chromosome"/>
</dbReference>
<dbReference type="InterPro" id="IPR026341">
    <property type="entry name" value="T9SS_type_B"/>
</dbReference>
<dbReference type="AlphaFoldDB" id="A0A5C1HUP8"/>
<gene>
    <name evidence="1" type="ORF">DEO27_003730</name>
</gene>
<evidence type="ECO:0000313" key="2">
    <source>
        <dbReference type="Proteomes" id="UP000251402"/>
    </source>
</evidence>